<organism evidence="3 4">
    <name type="scientific">Mesorhizobium plurifarium</name>
    <dbReference type="NCBI Taxonomy" id="69974"/>
    <lineage>
        <taxon>Bacteria</taxon>
        <taxon>Pseudomonadati</taxon>
        <taxon>Pseudomonadota</taxon>
        <taxon>Alphaproteobacteria</taxon>
        <taxon>Hyphomicrobiales</taxon>
        <taxon>Phyllobacteriaceae</taxon>
        <taxon>Mesorhizobium</taxon>
    </lineage>
</organism>
<evidence type="ECO:0000256" key="1">
    <source>
        <dbReference type="ARBA" id="ARBA00008918"/>
    </source>
</evidence>
<dbReference type="SUPFAM" id="SSF55961">
    <property type="entry name" value="Bet v1-like"/>
    <property type="match status" value="1"/>
</dbReference>
<proteinExistence type="inferred from homology"/>
<evidence type="ECO:0000313" key="4">
    <source>
        <dbReference type="Proteomes" id="UP000046122"/>
    </source>
</evidence>
<evidence type="ECO:0000313" key="3">
    <source>
        <dbReference type="EMBL" id="CDX58901.1"/>
    </source>
</evidence>
<comment type="similarity">
    <text evidence="1">Belongs to the ribosome association toxin RatA family.</text>
</comment>
<name>A0A090GEI8_MESPL</name>
<dbReference type="EMBL" id="CCNE01000023">
    <property type="protein sequence ID" value="CDX58901.1"/>
    <property type="molecule type" value="Genomic_DNA"/>
</dbReference>
<protein>
    <recommendedName>
        <fullName evidence="2">Coenzyme Q-binding protein COQ10 START domain-containing protein</fullName>
    </recommendedName>
</protein>
<dbReference type="InterPro" id="IPR023393">
    <property type="entry name" value="START-like_dom_sf"/>
</dbReference>
<dbReference type="AlphaFoldDB" id="A0A090GEI8"/>
<sequence>MASNVFRFDESWDIPEGTPQQVWDVLSDAELLPLWWGDAYKEVEPLDKKGKGVVGARARARARGALPYELNFIIEAAELIPGRLVVVKTFGDFDGLWRAELSPSGAGTHVDLVWQVTVERPILKFLAPLLRPAFAWNHRWTTPRGEAGLRRYLAAQKAGRTGLPG</sequence>
<dbReference type="InterPro" id="IPR005031">
    <property type="entry name" value="COQ10_START"/>
</dbReference>
<gene>
    <name evidence="3" type="ORF">MPL3365_30366</name>
</gene>
<dbReference type="CDD" id="cd07824">
    <property type="entry name" value="SRPBCC_6"/>
    <property type="match status" value="1"/>
</dbReference>
<dbReference type="Pfam" id="PF03364">
    <property type="entry name" value="Polyketide_cyc"/>
    <property type="match status" value="1"/>
</dbReference>
<evidence type="ECO:0000259" key="2">
    <source>
        <dbReference type="Pfam" id="PF03364"/>
    </source>
</evidence>
<dbReference type="Proteomes" id="UP000046122">
    <property type="component" value="Unassembled WGS sequence"/>
</dbReference>
<accession>A0A090GEI8</accession>
<dbReference type="Gene3D" id="3.30.530.20">
    <property type="match status" value="1"/>
</dbReference>
<feature type="domain" description="Coenzyme Q-binding protein COQ10 START" evidence="2">
    <location>
        <begin position="18"/>
        <end position="134"/>
    </location>
</feature>
<reference evidence="3 4" key="1">
    <citation type="submission" date="2014-08" db="EMBL/GenBank/DDBJ databases">
        <authorList>
            <person name="Moulin Lionel"/>
        </authorList>
    </citation>
    <scope>NUCLEOTIDE SEQUENCE [LARGE SCALE GENOMIC DNA]</scope>
</reference>